<dbReference type="EMBL" id="JTCM02000032">
    <property type="protein sequence ID" value="NEU73987.1"/>
    <property type="molecule type" value="Genomic_DNA"/>
</dbReference>
<proteinExistence type="predicted"/>
<keyword evidence="3" id="KW-1185">Reference proteome</keyword>
<sequence length="88" mass="10281">MNVEFRKSFEKDLGNILDETLLQRIKAVIEEVENAENLGNVSSIKKLKADGDYYRIRVGDYRIGITVSESVVIFVRVLHRKDVYRYFP</sequence>
<dbReference type="RefSeq" id="WP_039754781.1">
    <property type="nucleotide sequence ID" value="NZ_JTCM02000032.1"/>
</dbReference>
<dbReference type="InterPro" id="IPR007712">
    <property type="entry name" value="RelE/ParE_toxin"/>
</dbReference>
<dbReference type="InterPro" id="IPR035093">
    <property type="entry name" value="RelE/ParE_toxin_dom_sf"/>
</dbReference>
<evidence type="ECO:0000313" key="2">
    <source>
        <dbReference type="EMBL" id="NEU73987.1"/>
    </source>
</evidence>
<dbReference type="AlphaFoldDB" id="A0A846H8S8"/>
<protein>
    <submittedName>
        <fullName evidence="2">Type II toxin-antitoxin system RelE/ParE family toxin</fullName>
    </submittedName>
</protein>
<dbReference type="Pfam" id="PF05016">
    <property type="entry name" value="ParE_toxin"/>
    <property type="match status" value="1"/>
</dbReference>
<evidence type="ECO:0000256" key="1">
    <source>
        <dbReference type="ARBA" id="ARBA00022649"/>
    </source>
</evidence>
<dbReference type="InterPro" id="IPR052747">
    <property type="entry name" value="TA_system_RelE_toxin"/>
</dbReference>
<evidence type="ECO:0000313" key="3">
    <source>
        <dbReference type="Proteomes" id="UP000031549"/>
    </source>
</evidence>
<accession>A0A846H8S8</accession>
<dbReference type="PANTHER" id="PTHR38813:SF1">
    <property type="entry name" value="TOXIN RELE1-RELATED"/>
    <property type="match status" value="1"/>
</dbReference>
<reference evidence="2 3" key="1">
    <citation type="journal article" date="2015" name="Genome Announc.">
        <title>Draft Genome Sequence of Cyanobacterium Hassallia byssoidea Strain VB512170, Isolated from Monuments in India.</title>
        <authorList>
            <person name="Singh D."/>
            <person name="Chandrababunaidu M.M."/>
            <person name="Panda A."/>
            <person name="Sen D."/>
            <person name="Bhattacharyya S."/>
            <person name="Adhikary S.P."/>
            <person name="Tripathy S."/>
        </authorList>
    </citation>
    <scope>NUCLEOTIDE SEQUENCE [LARGE SCALE GENOMIC DNA]</scope>
    <source>
        <strain evidence="2 3">VB512170</strain>
    </source>
</reference>
<gene>
    <name evidence="2" type="ORF">PI95_015835</name>
</gene>
<dbReference type="Gene3D" id="3.30.2310.20">
    <property type="entry name" value="RelE-like"/>
    <property type="match status" value="1"/>
</dbReference>
<dbReference type="SUPFAM" id="SSF143011">
    <property type="entry name" value="RelE-like"/>
    <property type="match status" value="1"/>
</dbReference>
<dbReference type="PANTHER" id="PTHR38813">
    <property type="match status" value="1"/>
</dbReference>
<comment type="caution">
    <text evidence="2">The sequence shown here is derived from an EMBL/GenBank/DDBJ whole genome shotgun (WGS) entry which is preliminary data.</text>
</comment>
<organism evidence="2 3">
    <name type="scientific">Hassallia byssoidea VB512170</name>
    <dbReference type="NCBI Taxonomy" id="1304833"/>
    <lineage>
        <taxon>Bacteria</taxon>
        <taxon>Bacillati</taxon>
        <taxon>Cyanobacteriota</taxon>
        <taxon>Cyanophyceae</taxon>
        <taxon>Nostocales</taxon>
        <taxon>Tolypothrichaceae</taxon>
        <taxon>Hassallia</taxon>
    </lineage>
</organism>
<keyword evidence="1" id="KW-1277">Toxin-antitoxin system</keyword>
<name>A0A846H8S8_9CYAN</name>
<dbReference type="Proteomes" id="UP000031549">
    <property type="component" value="Unassembled WGS sequence"/>
</dbReference>